<protein>
    <submittedName>
        <fullName evidence="4">Transposase</fullName>
    </submittedName>
</protein>
<reference evidence="2 3" key="2">
    <citation type="submission" date="2018-11" db="EMBL/GenBank/DDBJ databases">
        <authorList>
            <consortium name="Pathogen Informatics"/>
        </authorList>
    </citation>
    <scope>NUCLEOTIDE SEQUENCE [LARGE SCALE GENOMIC DNA]</scope>
    <source>
        <strain evidence="2 3">Egypt</strain>
    </source>
</reference>
<evidence type="ECO:0000313" key="2">
    <source>
        <dbReference type="EMBL" id="VDP92497.1"/>
    </source>
</evidence>
<reference evidence="4" key="1">
    <citation type="submission" date="2016-06" db="UniProtKB">
        <authorList>
            <consortium name="WormBaseParasite"/>
        </authorList>
    </citation>
    <scope>IDENTIFICATION</scope>
</reference>
<dbReference type="EMBL" id="UZAN01059902">
    <property type="protein sequence ID" value="VDP92497.1"/>
    <property type="molecule type" value="Genomic_DNA"/>
</dbReference>
<keyword evidence="3" id="KW-1185">Reference proteome</keyword>
<sequence length="65" mass="7625">MLAISQGTQRLRQAYEDHPDMGNTKLVRPQEAVLGRRLNSLGDQMKRLEVRLIPYFFCQKIDSYQ</sequence>
<dbReference type="AlphaFoldDB" id="A0A183B7P1"/>
<dbReference type="Gene3D" id="6.10.140.470">
    <property type="match status" value="1"/>
</dbReference>
<dbReference type="Proteomes" id="UP000272942">
    <property type="component" value="Unassembled WGS sequence"/>
</dbReference>
<evidence type="ECO:0000313" key="4">
    <source>
        <dbReference type="WBParaSite" id="ECPE_0001526601-mRNA-1"/>
    </source>
</evidence>
<feature type="compositionally biased region" description="Polar residues" evidence="1">
    <location>
        <begin position="1"/>
        <end position="11"/>
    </location>
</feature>
<proteinExistence type="predicted"/>
<evidence type="ECO:0000256" key="1">
    <source>
        <dbReference type="SAM" id="MobiDB-lite"/>
    </source>
</evidence>
<organism evidence="4">
    <name type="scientific">Echinostoma caproni</name>
    <dbReference type="NCBI Taxonomy" id="27848"/>
    <lineage>
        <taxon>Eukaryota</taxon>
        <taxon>Metazoa</taxon>
        <taxon>Spiralia</taxon>
        <taxon>Lophotrochozoa</taxon>
        <taxon>Platyhelminthes</taxon>
        <taxon>Trematoda</taxon>
        <taxon>Digenea</taxon>
        <taxon>Plagiorchiida</taxon>
        <taxon>Echinostomata</taxon>
        <taxon>Echinostomatoidea</taxon>
        <taxon>Echinostomatidae</taxon>
        <taxon>Echinostoma</taxon>
    </lineage>
</organism>
<feature type="region of interest" description="Disordered" evidence="1">
    <location>
        <begin position="1"/>
        <end position="23"/>
    </location>
</feature>
<name>A0A183B7P1_9TREM</name>
<gene>
    <name evidence="2" type="ORF">ECPE_LOCUS15225</name>
</gene>
<accession>A0A183B7P1</accession>
<evidence type="ECO:0000313" key="3">
    <source>
        <dbReference type="Proteomes" id="UP000272942"/>
    </source>
</evidence>
<dbReference type="WBParaSite" id="ECPE_0001526601-mRNA-1">
    <property type="protein sequence ID" value="ECPE_0001526601-mRNA-1"/>
    <property type="gene ID" value="ECPE_0001526601"/>
</dbReference>